<feature type="compositionally biased region" description="Basic and acidic residues" evidence="1">
    <location>
        <begin position="712"/>
        <end position="723"/>
    </location>
</feature>
<organism evidence="3 4">
    <name type="scientific">Mycolicibacterium hippocampi</name>
    <dbReference type="NCBI Taxonomy" id="659824"/>
    <lineage>
        <taxon>Bacteria</taxon>
        <taxon>Bacillati</taxon>
        <taxon>Actinomycetota</taxon>
        <taxon>Actinomycetes</taxon>
        <taxon>Mycobacteriales</taxon>
        <taxon>Mycobacteriaceae</taxon>
        <taxon>Mycolicibacterium</taxon>
    </lineage>
</organism>
<reference evidence="3 4" key="1">
    <citation type="submission" date="2020-05" db="EMBL/GenBank/DDBJ databases">
        <title>Draft genome sequence of Mycobacterium hippocampi DL, isolated from European seabass, Dicentrarchus labrax, reared in fish farms.</title>
        <authorList>
            <person name="Stathopoulou P."/>
            <person name="Asimakis E."/>
            <person name="Tzokas K."/>
            <person name="Batargias C."/>
            <person name="Tsiamis G."/>
        </authorList>
    </citation>
    <scope>NUCLEOTIDE SEQUENCE [LARGE SCALE GENOMIC DNA]</scope>
    <source>
        <strain evidence="3 4">DL</strain>
    </source>
</reference>
<dbReference type="PANTHER" id="PTHR42957:SF1">
    <property type="entry name" value="HELICASE MJ1565-RELATED"/>
    <property type="match status" value="1"/>
</dbReference>
<sequence length="723" mass="76859">MKEIPANEFEPVIREHVTLGALRQYDEEQAIRLRREIPTVLGGLLAEVPGALFELTVRTGVDGVVGIALAAEAGAMTWQLLAEAGSVLDQVAEVREHAEYGRASVWPVVCRGSSGQLGFVSPIDDTRPAAVYDLIDGSAVDIVRLVAPHAGVGVSVRLRNADRPAAADPAWEAELAVLTDGAPPPLRLRAELRDRLRGLAISADRGAAATVVRLDAAQLPSIFAVPVAGEASLPGVPPGGAATLPMQPNRESDGADDHVVRLGSAMSTAGHLVDVRLGANERLRHVHVIGRTGTGKSSFLAGFTHGVAAGDDGMLVLDPHGQLVDRIVAELPASAMARTWLVRCGDVANPVPLNPLAEDDVLRREIAIDDVCEMFQHLFDRKHTGIVGPRFRERVSMGLRALAAVHGPRATLLDVPAALADEAFMRKAVAAADDDRLKAWLANDVASQRSNEYGEVVAWVNSKFEPFTSTSAMRAVLGSGEDAIDMADAMDSGRIILVDLSKSALGESATRLLGYLYLNRVWISALRRTDTARPFTVVVDEAQALAAGALSSMLSEGRKFGLSVVLAHQYLGQLDDEVRPAVDGNVATTVSFRGAVADSAEMHQRFGAKVGVPTLTTLPDLSAVVQRTAAEFPTEPHTLVVDHNDRVAGRVGAELDRFVGVLEEQRNRELVDAFRERTSAAAAGHSAVTSPVPPPPAPRPSAKAPGFLDEWLANRDRESADAS</sequence>
<feature type="region of interest" description="Disordered" evidence="1">
    <location>
        <begin position="680"/>
        <end position="723"/>
    </location>
</feature>
<dbReference type="EMBL" id="JABFYL010000040">
    <property type="protein sequence ID" value="NVN52050.1"/>
    <property type="molecule type" value="Genomic_DNA"/>
</dbReference>
<dbReference type="InterPro" id="IPR002789">
    <property type="entry name" value="HerA_central"/>
</dbReference>
<dbReference type="Gene3D" id="3.40.50.300">
    <property type="entry name" value="P-loop containing nucleotide triphosphate hydrolases"/>
    <property type="match status" value="2"/>
</dbReference>
<evidence type="ECO:0000256" key="1">
    <source>
        <dbReference type="SAM" id="MobiDB-lite"/>
    </source>
</evidence>
<comment type="caution">
    <text evidence="3">The sequence shown here is derived from an EMBL/GenBank/DDBJ whole genome shotgun (WGS) entry which is preliminary data.</text>
</comment>
<dbReference type="Proteomes" id="UP000570517">
    <property type="component" value="Unassembled WGS sequence"/>
</dbReference>
<evidence type="ECO:0000259" key="2">
    <source>
        <dbReference type="Pfam" id="PF01935"/>
    </source>
</evidence>
<dbReference type="CDD" id="cd01127">
    <property type="entry name" value="TrwB_TraG_TraD_VirD4"/>
    <property type="match status" value="1"/>
</dbReference>
<evidence type="ECO:0000313" key="4">
    <source>
        <dbReference type="Proteomes" id="UP000570517"/>
    </source>
</evidence>
<feature type="domain" description="Helicase HerA central" evidence="2">
    <location>
        <begin position="261"/>
        <end position="321"/>
    </location>
</feature>
<dbReference type="SUPFAM" id="SSF52540">
    <property type="entry name" value="P-loop containing nucleoside triphosphate hydrolases"/>
    <property type="match status" value="1"/>
</dbReference>
<dbReference type="AlphaFoldDB" id="A0A850PVH4"/>
<name>A0A850PVH4_9MYCO</name>
<proteinExistence type="predicted"/>
<evidence type="ECO:0000313" key="3">
    <source>
        <dbReference type="EMBL" id="NVN52050.1"/>
    </source>
</evidence>
<gene>
    <name evidence="3" type="ORF">HLY00_4109</name>
</gene>
<dbReference type="Pfam" id="PF01935">
    <property type="entry name" value="DUF87"/>
    <property type="match status" value="1"/>
</dbReference>
<protein>
    <recommendedName>
        <fullName evidence="2">Helicase HerA central domain-containing protein</fullName>
    </recommendedName>
</protein>
<accession>A0A850PVH4</accession>
<dbReference type="PANTHER" id="PTHR42957">
    <property type="entry name" value="HELICASE MJ1565-RELATED"/>
    <property type="match status" value="1"/>
</dbReference>
<keyword evidence="4" id="KW-1185">Reference proteome</keyword>
<dbReference type="InterPro" id="IPR027417">
    <property type="entry name" value="P-loop_NTPase"/>
</dbReference>
<dbReference type="RefSeq" id="WP_178360336.1">
    <property type="nucleotide sequence ID" value="NZ_JABFYL010000040.1"/>
</dbReference>
<dbReference type="InterPro" id="IPR008571">
    <property type="entry name" value="HerA-like"/>
</dbReference>